<dbReference type="InterPro" id="IPR015424">
    <property type="entry name" value="PyrdxlP-dep_Trfase"/>
</dbReference>
<evidence type="ECO:0000313" key="10">
    <source>
        <dbReference type="EMBL" id="QEF97235.1"/>
    </source>
</evidence>
<gene>
    <name evidence="10" type="primary">csd_1</name>
    <name evidence="10" type="ORF">Mal15_12730</name>
</gene>
<comment type="similarity">
    <text evidence="2">Belongs to the class-V pyridoxal-phosphate-dependent aminotransferase family. NifS/IscS subfamily.</text>
</comment>
<dbReference type="PANTHER" id="PTHR11601">
    <property type="entry name" value="CYSTEINE DESULFURYLASE FAMILY MEMBER"/>
    <property type="match status" value="1"/>
</dbReference>
<dbReference type="InterPro" id="IPR015421">
    <property type="entry name" value="PyrdxlP-dep_Trfase_major"/>
</dbReference>
<dbReference type="Gene3D" id="3.90.1150.10">
    <property type="entry name" value="Aspartate Aminotransferase, domain 1"/>
    <property type="match status" value="1"/>
</dbReference>
<accession>A0A5B9MCM0</accession>
<comment type="cofactor">
    <cofactor evidence="1">
        <name>pyridoxal 5'-phosphate</name>
        <dbReference type="ChEBI" id="CHEBI:597326"/>
    </cofactor>
</comment>
<feature type="domain" description="Aminotransferase class V" evidence="9">
    <location>
        <begin position="5"/>
        <end position="384"/>
    </location>
</feature>
<dbReference type="GO" id="GO:0046872">
    <property type="term" value="F:metal ion binding"/>
    <property type="evidence" value="ECO:0007669"/>
    <property type="project" value="UniProtKB-KW"/>
</dbReference>
<dbReference type="SUPFAM" id="SSF53383">
    <property type="entry name" value="PLP-dependent transferases"/>
    <property type="match status" value="1"/>
</dbReference>
<keyword evidence="6" id="KW-0408">Iron</keyword>
<evidence type="ECO:0000259" key="9">
    <source>
        <dbReference type="Pfam" id="PF00266"/>
    </source>
</evidence>
<keyword evidence="3 10" id="KW-0808">Transferase</keyword>
<evidence type="ECO:0000256" key="6">
    <source>
        <dbReference type="ARBA" id="ARBA00023004"/>
    </source>
</evidence>
<evidence type="ECO:0000256" key="4">
    <source>
        <dbReference type="ARBA" id="ARBA00022723"/>
    </source>
</evidence>
<proteinExistence type="inferred from homology"/>
<organism evidence="10 11">
    <name type="scientific">Stieleria maiorica</name>
    <dbReference type="NCBI Taxonomy" id="2795974"/>
    <lineage>
        <taxon>Bacteria</taxon>
        <taxon>Pseudomonadati</taxon>
        <taxon>Planctomycetota</taxon>
        <taxon>Planctomycetia</taxon>
        <taxon>Pirellulales</taxon>
        <taxon>Pirellulaceae</taxon>
        <taxon>Stieleria</taxon>
    </lineage>
</organism>
<keyword evidence="5" id="KW-0663">Pyridoxal phosphate</keyword>
<dbReference type="InterPro" id="IPR000192">
    <property type="entry name" value="Aminotrans_V_dom"/>
</dbReference>
<dbReference type="EC" id="2.8.1.7" evidence="10"/>
<name>A0A5B9MCM0_9BACT</name>
<dbReference type="PANTHER" id="PTHR11601:SF34">
    <property type="entry name" value="CYSTEINE DESULFURASE"/>
    <property type="match status" value="1"/>
</dbReference>
<dbReference type="RefSeq" id="WP_147866943.1">
    <property type="nucleotide sequence ID" value="NZ_CP036264.1"/>
</dbReference>
<dbReference type="InterPro" id="IPR016454">
    <property type="entry name" value="Cysteine_dSase"/>
</dbReference>
<dbReference type="InterPro" id="IPR015422">
    <property type="entry name" value="PyrdxlP-dep_Trfase_small"/>
</dbReference>
<evidence type="ECO:0000313" key="11">
    <source>
        <dbReference type="Proteomes" id="UP000321353"/>
    </source>
</evidence>
<evidence type="ECO:0000256" key="8">
    <source>
        <dbReference type="ARBA" id="ARBA00050776"/>
    </source>
</evidence>
<comment type="catalytic activity">
    <reaction evidence="8">
        <text>(sulfur carrier)-H + L-cysteine = (sulfur carrier)-SH + L-alanine</text>
        <dbReference type="Rhea" id="RHEA:43892"/>
        <dbReference type="Rhea" id="RHEA-COMP:14737"/>
        <dbReference type="Rhea" id="RHEA-COMP:14739"/>
        <dbReference type="ChEBI" id="CHEBI:29917"/>
        <dbReference type="ChEBI" id="CHEBI:35235"/>
        <dbReference type="ChEBI" id="CHEBI:57972"/>
        <dbReference type="ChEBI" id="CHEBI:64428"/>
        <dbReference type="EC" id="2.8.1.7"/>
    </reaction>
</comment>
<dbReference type="Gene3D" id="3.40.640.10">
    <property type="entry name" value="Type I PLP-dependent aspartate aminotransferase-like (Major domain)"/>
    <property type="match status" value="1"/>
</dbReference>
<dbReference type="EMBL" id="CP036264">
    <property type="protein sequence ID" value="QEF97235.1"/>
    <property type="molecule type" value="Genomic_DNA"/>
</dbReference>
<dbReference type="GO" id="GO:0031071">
    <property type="term" value="F:cysteine desulfurase activity"/>
    <property type="evidence" value="ECO:0007669"/>
    <property type="project" value="UniProtKB-EC"/>
</dbReference>
<dbReference type="PIRSF" id="PIRSF005572">
    <property type="entry name" value="NifS"/>
    <property type="match status" value="1"/>
</dbReference>
<dbReference type="Proteomes" id="UP000321353">
    <property type="component" value="Chromosome"/>
</dbReference>
<keyword evidence="11" id="KW-1185">Reference proteome</keyword>
<keyword evidence="4" id="KW-0479">Metal-binding</keyword>
<evidence type="ECO:0000256" key="1">
    <source>
        <dbReference type="ARBA" id="ARBA00001933"/>
    </source>
</evidence>
<dbReference type="Pfam" id="PF00266">
    <property type="entry name" value="Aminotran_5"/>
    <property type="match status" value="1"/>
</dbReference>
<reference evidence="10 11" key="1">
    <citation type="submission" date="2019-02" db="EMBL/GenBank/DDBJ databases">
        <title>Planctomycetal bacteria perform biofilm scaping via a novel small molecule.</title>
        <authorList>
            <person name="Jeske O."/>
            <person name="Boedeker C."/>
            <person name="Wiegand S."/>
            <person name="Breitling P."/>
            <person name="Kallscheuer N."/>
            <person name="Jogler M."/>
            <person name="Rohde M."/>
            <person name="Petersen J."/>
            <person name="Medema M.H."/>
            <person name="Surup F."/>
            <person name="Jogler C."/>
        </authorList>
    </citation>
    <scope>NUCLEOTIDE SEQUENCE [LARGE SCALE GENOMIC DNA]</scope>
    <source>
        <strain evidence="10 11">Mal15</strain>
    </source>
</reference>
<dbReference type="KEGG" id="smam:Mal15_12730"/>
<evidence type="ECO:0000256" key="7">
    <source>
        <dbReference type="ARBA" id="ARBA00023014"/>
    </source>
</evidence>
<sequence>MTRRIYLDHAATCYPKSPLILDAMHEFSTQHEAAVGRGAYRASQQAGQIIARLRREIAAWIGAADDQEVSLHSGGTAALNAGLLGILTSGDHVVTTAAEHNSVLRPLQHLVANGSITWTVVPVDAQGQVSVDDVLSAVTPQTRMVAVVHAANVNGAVQPVEAIGRRLVDQFDPPAKPLLFIDAAQTFGHLPLSVTQAHIDVLAAPGHKGGSGPLGTGFLYVRREAQDRIRPTVFGGTGTRSESLEMPNDYPASFEAGNLNVPAYAGWLAGLRSRRAGTSPQKALETSRDLLAELASELYRGLEQVPGVRVIGRPRVPVLPVASIAIDGFAAGDAAMILDSEFGIEVRSGLHCAALIHPAIKSPDDGTVRISCGETTTREELELLFDALDQLCR</sequence>
<protein>
    <submittedName>
        <fullName evidence="10">Putative cysteine desulfurase</fullName>
        <ecNumber evidence="10">2.8.1.7</ecNumber>
    </submittedName>
</protein>
<evidence type="ECO:0000256" key="3">
    <source>
        <dbReference type="ARBA" id="ARBA00022679"/>
    </source>
</evidence>
<keyword evidence="7" id="KW-0411">Iron-sulfur</keyword>
<evidence type="ECO:0000256" key="2">
    <source>
        <dbReference type="ARBA" id="ARBA00006490"/>
    </source>
</evidence>
<dbReference type="AlphaFoldDB" id="A0A5B9MCM0"/>
<dbReference type="GO" id="GO:0051536">
    <property type="term" value="F:iron-sulfur cluster binding"/>
    <property type="evidence" value="ECO:0007669"/>
    <property type="project" value="UniProtKB-KW"/>
</dbReference>
<evidence type="ECO:0000256" key="5">
    <source>
        <dbReference type="ARBA" id="ARBA00022898"/>
    </source>
</evidence>